<accession>A0A078MTF4</accession>
<feature type="region of interest" description="Disordered" evidence="1">
    <location>
        <begin position="310"/>
        <end position="343"/>
    </location>
</feature>
<feature type="transmembrane region" description="Helical" evidence="2">
    <location>
        <begin position="261"/>
        <end position="284"/>
    </location>
</feature>
<dbReference type="Pfam" id="PF25231">
    <property type="entry name" value="DUF7847"/>
    <property type="match status" value="1"/>
</dbReference>
<evidence type="ECO:0000256" key="2">
    <source>
        <dbReference type="SAM" id="Phobius"/>
    </source>
</evidence>
<sequence length="343" mass="35572">MPAYVPPPRPGIIPLRPLGLGEMLDGAFQACRRNPGATFGSAVIIMAVVSLLSWLVTSATYDFDILLNPAASDEQVFSFLGGYLGGSLLVSLVTAAGIFLLQGLLVLVVARATLDRRTAFAQLWRLGAPRLPRLLLLLLLWCGAGAAATLLVGGLTALSVPALGWGAVLVGIVLAAGAGVAALWAGTKLCLAPAVLVLEDCGVLASLRRSWRLTAANWWRTFGILLLTSLIAGVITSVVATPVSLLAGLLAGSVAGDDPSAYLNLVLPATLLVTNVFAAVAYAFQSSVTSLLYVDLRIRREGFDVALLREQENPRPDPDAVPGAGPVSAGPGSRPQPPSAPWS</sequence>
<evidence type="ECO:0000256" key="1">
    <source>
        <dbReference type="SAM" id="MobiDB-lite"/>
    </source>
</evidence>
<dbReference type="EMBL" id="LN483071">
    <property type="protein sequence ID" value="CEA08667.1"/>
    <property type="molecule type" value="Genomic_DNA"/>
</dbReference>
<feature type="transmembrane region" description="Helical" evidence="2">
    <location>
        <begin position="162"/>
        <end position="185"/>
    </location>
</feature>
<feature type="compositionally biased region" description="Pro residues" evidence="1">
    <location>
        <begin position="334"/>
        <end position="343"/>
    </location>
</feature>
<proteinExistence type="predicted"/>
<feature type="compositionally biased region" description="Low complexity" evidence="1">
    <location>
        <begin position="320"/>
        <end position="333"/>
    </location>
</feature>
<feature type="transmembrane region" description="Helical" evidence="2">
    <location>
        <begin position="134"/>
        <end position="156"/>
    </location>
</feature>
<protein>
    <recommendedName>
        <fullName evidence="3">DUF7847 domain-containing protein</fullName>
    </recommendedName>
</protein>
<keyword evidence="2" id="KW-0472">Membrane</keyword>
<feature type="transmembrane region" description="Helical" evidence="2">
    <location>
        <begin position="42"/>
        <end position="61"/>
    </location>
</feature>
<keyword evidence="2" id="KW-1133">Transmembrane helix</keyword>
<feature type="transmembrane region" description="Helical" evidence="2">
    <location>
        <begin position="81"/>
        <end position="114"/>
    </location>
</feature>
<evidence type="ECO:0000313" key="4">
    <source>
        <dbReference type="EMBL" id="CEA08667.1"/>
    </source>
</evidence>
<reference evidence="4" key="1">
    <citation type="submission" date="2014-07" db="EMBL/GenBank/DDBJ databases">
        <authorList>
            <person name="Urmite Genomes Urmite Genomes"/>
        </authorList>
    </citation>
    <scope>NUCLEOTIDE SEQUENCE</scope>
    <source>
        <strain evidence="4">11W110_air</strain>
    </source>
</reference>
<evidence type="ECO:0000259" key="3">
    <source>
        <dbReference type="Pfam" id="PF25231"/>
    </source>
</evidence>
<dbReference type="PATRIC" id="fig|1461584.3.peg.2002"/>
<feature type="domain" description="DUF7847" evidence="3">
    <location>
        <begin position="86"/>
        <end position="284"/>
    </location>
</feature>
<feature type="transmembrane region" description="Helical" evidence="2">
    <location>
        <begin position="218"/>
        <end position="241"/>
    </location>
</feature>
<name>A0A078MTF4_9MICC</name>
<keyword evidence="2" id="KW-0812">Transmembrane</keyword>
<dbReference type="AlphaFoldDB" id="A0A078MTF4"/>
<gene>
    <name evidence="4" type="ORF">BN1051_02024</name>
</gene>
<organism evidence="4">
    <name type="scientific">Arthrobacter saudimassiliensis</name>
    <dbReference type="NCBI Taxonomy" id="1461584"/>
    <lineage>
        <taxon>Bacteria</taxon>
        <taxon>Bacillati</taxon>
        <taxon>Actinomycetota</taxon>
        <taxon>Actinomycetes</taxon>
        <taxon>Micrococcales</taxon>
        <taxon>Micrococcaceae</taxon>
        <taxon>Arthrobacter</taxon>
    </lineage>
</organism>
<dbReference type="InterPro" id="IPR057169">
    <property type="entry name" value="DUF7847"/>
</dbReference>